<proteinExistence type="predicted"/>
<dbReference type="EMBL" id="AOIO01000043">
    <property type="protein sequence ID" value="ELY97249.1"/>
    <property type="molecule type" value="Genomic_DNA"/>
</dbReference>
<evidence type="ECO:0000313" key="3">
    <source>
        <dbReference type="EMBL" id="ELY97249.1"/>
    </source>
</evidence>
<accession>M0AFC2</accession>
<feature type="compositionally biased region" description="Acidic residues" evidence="1">
    <location>
        <begin position="9"/>
        <end position="20"/>
    </location>
</feature>
<evidence type="ECO:0000259" key="2">
    <source>
        <dbReference type="Pfam" id="PF25162"/>
    </source>
</evidence>
<dbReference type="eggNOG" id="arCOG06273">
    <property type="taxonomic scope" value="Archaea"/>
</dbReference>
<evidence type="ECO:0000313" key="4">
    <source>
        <dbReference type="Proteomes" id="UP000011554"/>
    </source>
</evidence>
<sequence length="314" mass="33349">ELSTGVTAESDEFSVEETPEGDITFPDTFDENLGNTGEIVVNINNYDGAVYVQFGDEDSSNYQTLLEVEDTSDSGNVTIEYDTTEVGTSAFSLADSDDSLEHLYSTDGIDAPLEPGHSYSLTAGIVANATEGNVTDKTDGSSFYLNEREGMNGLESATAPAADDLDDAVVTETDEIANGDQLLGVIEANDVFALLSEDDDADSLASNDVNISVTEVNPGANAEPETWSNIDGVGTEAADGPELTGDDIEIVETDEENGTVLFALNSYDFLENNEAYELNVSLEEGNVLLSGDEDESVSTEFSLAQPELELDDSN</sequence>
<feature type="region of interest" description="Disordered" evidence="1">
    <location>
        <begin position="1"/>
        <end position="20"/>
    </location>
</feature>
<dbReference type="AlphaFoldDB" id="M0AFC2"/>
<comment type="caution">
    <text evidence="3">The sequence shown here is derived from an EMBL/GenBank/DDBJ whole genome shotgun (WGS) entry which is preliminary data.</text>
</comment>
<name>M0AFC2_NATA1</name>
<protein>
    <recommendedName>
        <fullName evidence="2">DUF7827 domain-containing protein</fullName>
    </recommendedName>
</protein>
<feature type="region of interest" description="Disordered" evidence="1">
    <location>
        <begin position="291"/>
        <end position="314"/>
    </location>
</feature>
<reference evidence="3 4" key="1">
    <citation type="journal article" date="2014" name="PLoS Genet.">
        <title>Phylogenetically driven sequencing of extremely halophilic archaea reveals strategies for static and dynamic osmo-response.</title>
        <authorList>
            <person name="Becker E.A."/>
            <person name="Seitzer P.M."/>
            <person name="Tritt A."/>
            <person name="Larsen D."/>
            <person name="Krusor M."/>
            <person name="Yao A.I."/>
            <person name="Wu D."/>
            <person name="Madern D."/>
            <person name="Eisen J.A."/>
            <person name="Darling A.E."/>
            <person name="Facciotti M.T."/>
        </authorList>
    </citation>
    <scope>NUCLEOTIDE SEQUENCE [LARGE SCALE GENOMIC DNA]</scope>
    <source>
        <strain evidence="3 4">DSM 12278</strain>
    </source>
</reference>
<feature type="non-terminal residue" evidence="3">
    <location>
        <position position="1"/>
    </location>
</feature>
<organism evidence="3 4">
    <name type="scientific">Natrialba asiatica (strain ATCC 700177 / DSM 12278 / JCM 9576 / FERM P-10747 / NBRC 102637 / 172P1)</name>
    <dbReference type="NCBI Taxonomy" id="29540"/>
    <lineage>
        <taxon>Archaea</taxon>
        <taxon>Methanobacteriati</taxon>
        <taxon>Methanobacteriota</taxon>
        <taxon>Stenosarchaea group</taxon>
        <taxon>Halobacteria</taxon>
        <taxon>Halobacteriales</taxon>
        <taxon>Natrialbaceae</taxon>
        <taxon>Natrialba</taxon>
    </lineage>
</organism>
<gene>
    <name evidence="3" type="ORF">C481_20531</name>
</gene>
<feature type="domain" description="DUF7827" evidence="2">
    <location>
        <begin position="15"/>
        <end position="106"/>
    </location>
</feature>
<evidence type="ECO:0000256" key="1">
    <source>
        <dbReference type="SAM" id="MobiDB-lite"/>
    </source>
</evidence>
<keyword evidence="4" id="KW-1185">Reference proteome</keyword>
<dbReference type="InterPro" id="IPR057149">
    <property type="entry name" value="DUF7827"/>
</dbReference>
<feature type="non-terminal residue" evidence="3">
    <location>
        <position position="314"/>
    </location>
</feature>
<dbReference type="Proteomes" id="UP000011554">
    <property type="component" value="Unassembled WGS sequence"/>
</dbReference>
<dbReference type="Pfam" id="PF25162">
    <property type="entry name" value="DUF7827"/>
    <property type="match status" value="1"/>
</dbReference>